<accession>A0ABY4PFS8</accession>
<reference evidence="3 4" key="1">
    <citation type="journal article" date="2022" name="Int. J. Syst. Evol. Microbiol.">
        <title>Apilactobacillus apisilvae sp. nov., Nicolia spurrieriana gen. nov. sp. nov., Bombilactobacillus folatiphilus sp. nov. and Bombilactobacillus thymidiniphilus sp. nov., four new lactic acid bacterial isolates from stingless bees Tetragonula carbonaria and Austroplebeia australis.</title>
        <authorList>
            <person name="Oliphant S.A."/>
            <person name="Watson-Haigh N.S."/>
            <person name="Sumby K.M."/>
            <person name="Gardner J."/>
            <person name="Groom S."/>
            <person name="Jiranek V."/>
        </authorList>
    </citation>
    <scope>NUCLEOTIDE SEQUENCE [LARGE SCALE GENOMIC DNA]</scope>
    <source>
        <strain evidence="3 4">SG5_A10</strain>
    </source>
</reference>
<dbReference type="PROSITE" id="PS50943">
    <property type="entry name" value="HTH_CROC1"/>
    <property type="match status" value="1"/>
</dbReference>
<feature type="domain" description="HTH cro/C1-type" evidence="2">
    <location>
        <begin position="6"/>
        <end position="69"/>
    </location>
</feature>
<dbReference type="SUPFAM" id="SSF47413">
    <property type="entry name" value="lambda repressor-like DNA-binding domains"/>
    <property type="match status" value="1"/>
</dbReference>
<proteinExistence type="predicted"/>
<dbReference type="Pfam" id="PF01381">
    <property type="entry name" value="HTH_3"/>
    <property type="match status" value="1"/>
</dbReference>
<keyword evidence="1" id="KW-0238">DNA-binding</keyword>
<dbReference type="Proteomes" id="UP000831859">
    <property type="component" value="Chromosome"/>
</dbReference>
<evidence type="ECO:0000313" key="3">
    <source>
        <dbReference type="EMBL" id="UQS84554.1"/>
    </source>
</evidence>
<dbReference type="PANTHER" id="PTHR46558:SF11">
    <property type="entry name" value="HTH-TYPE TRANSCRIPTIONAL REGULATOR XRE"/>
    <property type="match status" value="1"/>
</dbReference>
<evidence type="ECO:0000259" key="2">
    <source>
        <dbReference type="PROSITE" id="PS50943"/>
    </source>
</evidence>
<evidence type="ECO:0000313" key="4">
    <source>
        <dbReference type="Proteomes" id="UP000831859"/>
    </source>
</evidence>
<keyword evidence="4" id="KW-1185">Reference proteome</keyword>
<sequence length="140" mass="16611">MFPNRLKALRNDKNLNFKQLANNLNQMFPNSRHNNTAAQIGNWERGVRSPSYFEIKKLATYFNVSMDYLSGRNSIQHLELDSILMSDNQIKFNDKNLSKNDRYEIFQLIKGYLHSKQENNNDINQNNMNDYQETLNIKFK</sequence>
<dbReference type="SMART" id="SM00530">
    <property type="entry name" value="HTH_XRE"/>
    <property type="match status" value="1"/>
</dbReference>
<dbReference type="InterPro" id="IPR010982">
    <property type="entry name" value="Lambda_DNA-bd_dom_sf"/>
</dbReference>
<dbReference type="RefSeq" id="WP_249510540.1">
    <property type="nucleotide sequence ID" value="NZ_CP093362.1"/>
</dbReference>
<dbReference type="Gene3D" id="1.10.260.40">
    <property type="entry name" value="lambda repressor-like DNA-binding domains"/>
    <property type="match status" value="1"/>
</dbReference>
<organism evidence="3 4">
    <name type="scientific">Apilactobacillus apisilvae</name>
    <dbReference type="NCBI Taxonomy" id="2923364"/>
    <lineage>
        <taxon>Bacteria</taxon>
        <taxon>Bacillati</taxon>
        <taxon>Bacillota</taxon>
        <taxon>Bacilli</taxon>
        <taxon>Lactobacillales</taxon>
        <taxon>Lactobacillaceae</taxon>
        <taxon>Apilactobacillus</taxon>
    </lineage>
</organism>
<dbReference type="CDD" id="cd00093">
    <property type="entry name" value="HTH_XRE"/>
    <property type="match status" value="1"/>
</dbReference>
<gene>
    <name evidence="3" type="ORF">MOO46_04695</name>
</gene>
<dbReference type="InterPro" id="IPR001387">
    <property type="entry name" value="Cro/C1-type_HTH"/>
</dbReference>
<dbReference type="PANTHER" id="PTHR46558">
    <property type="entry name" value="TRACRIPTIONAL REGULATORY PROTEIN-RELATED-RELATED"/>
    <property type="match status" value="1"/>
</dbReference>
<dbReference type="EMBL" id="CP093362">
    <property type="protein sequence ID" value="UQS84554.1"/>
    <property type="molecule type" value="Genomic_DNA"/>
</dbReference>
<protein>
    <submittedName>
        <fullName evidence="3">Helix-turn-helix domain-containing protein</fullName>
    </submittedName>
</protein>
<name>A0ABY4PFS8_9LACO</name>
<evidence type="ECO:0000256" key="1">
    <source>
        <dbReference type="ARBA" id="ARBA00023125"/>
    </source>
</evidence>